<evidence type="ECO:0000256" key="4">
    <source>
        <dbReference type="ARBA" id="ARBA00022825"/>
    </source>
</evidence>
<evidence type="ECO:0000256" key="2">
    <source>
        <dbReference type="ARBA" id="ARBA00022670"/>
    </source>
</evidence>
<dbReference type="Gene3D" id="2.40.10.10">
    <property type="entry name" value="Trypsin-like serine proteases"/>
    <property type="match status" value="2"/>
</dbReference>
<dbReference type="PRINTS" id="PR00861">
    <property type="entry name" value="ALYTICPTASE"/>
</dbReference>
<dbReference type="SUPFAM" id="SSF50494">
    <property type="entry name" value="Trypsin-like serine proteases"/>
    <property type="match status" value="1"/>
</dbReference>
<dbReference type="InterPro" id="IPR018114">
    <property type="entry name" value="TRYPSIN_HIS"/>
</dbReference>
<dbReference type="CDD" id="cd21112">
    <property type="entry name" value="alphaLP-like"/>
    <property type="match status" value="1"/>
</dbReference>
<evidence type="ECO:0008006" key="9">
    <source>
        <dbReference type="Google" id="ProtNLM"/>
    </source>
</evidence>
<accession>A0ABS2KXH9</accession>
<reference evidence="7 8" key="1">
    <citation type="submission" date="2021-01" db="EMBL/GenBank/DDBJ databases">
        <title>Genomics of switchgrass bacterial isolates.</title>
        <authorList>
            <person name="Shade A."/>
        </authorList>
    </citation>
    <scope>NUCLEOTIDE SEQUENCE [LARGE SCALE GENOMIC DNA]</scope>
    <source>
        <strain evidence="7 8">PvP111</strain>
    </source>
</reference>
<evidence type="ECO:0000256" key="3">
    <source>
        <dbReference type="ARBA" id="ARBA00022801"/>
    </source>
</evidence>
<dbReference type="InterPro" id="IPR033116">
    <property type="entry name" value="TRYPSIN_SER"/>
</dbReference>
<dbReference type="InterPro" id="IPR009003">
    <property type="entry name" value="Peptidase_S1_PA"/>
</dbReference>
<dbReference type="PROSITE" id="PS00135">
    <property type="entry name" value="TRYPSIN_SER"/>
    <property type="match status" value="1"/>
</dbReference>
<keyword evidence="5" id="KW-1015">Disulfide bond</keyword>
<keyword evidence="3" id="KW-0378">Hydrolase</keyword>
<evidence type="ECO:0000256" key="1">
    <source>
        <dbReference type="ARBA" id="ARBA00007664"/>
    </source>
</evidence>
<sequence>MLKKLVLVATTALALAGGIGAGTASAAPVAVLGGGSGVLVADSTGKGKFDCTLTTIGNDAAGRLVGITAGHCGVPGDLIGAEYLPDAGAVGRIVSSVPGLDYAVIEFDRGRVAPTNRVGNVTITGVGAPSTFPGIMCKEGRTTGNTCGITYGELFQNDRTYTQICVQQGDSGGPVVAGTTLVGMVNAYLGIPCIGPEVGTNIQTVLDDINRGGGVGTGFTVTG</sequence>
<keyword evidence="8" id="KW-1185">Reference proteome</keyword>
<evidence type="ECO:0000256" key="5">
    <source>
        <dbReference type="ARBA" id="ARBA00023157"/>
    </source>
</evidence>
<organism evidence="7 8">
    <name type="scientific">Rhodococcoides corynebacterioides</name>
    <dbReference type="NCBI Taxonomy" id="53972"/>
    <lineage>
        <taxon>Bacteria</taxon>
        <taxon>Bacillati</taxon>
        <taxon>Actinomycetota</taxon>
        <taxon>Actinomycetes</taxon>
        <taxon>Mycobacteriales</taxon>
        <taxon>Nocardiaceae</taxon>
        <taxon>Rhodococcoides</taxon>
    </lineage>
</organism>
<comment type="similarity">
    <text evidence="1">Belongs to the peptidase S1 family.</text>
</comment>
<feature type="chain" id="PRO_5045323152" description="Peptidase S1 family protein" evidence="6">
    <location>
        <begin position="27"/>
        <end position="223"/>
    </location>
</feature>
<keyword evidence="6" id="KW-0732">Signal</keyword>
<name>A0ABS2KXH9_9NOCA</name>
<protein>
    <recommendedName>
        <fullName evidence="9">Peptidase S1 family protein</fullName>
    </recommendedName>
</protein>
<feature type="signal peptide" evidence="6">
    <location>
        <begin position="1"/>
        <end position="26"/>
    </location>
</feature>
<dbReference type="RefSeq" id="WP_204869301.1">
    <property type="nucleotide sequence ID" value="NZ_JAFBBK010000001.1"/>
</dbReference>
<gene>
    <name evidence="7" type="ORF">JOE42_003244</name>
</gene>
<keyword evidence="4" id="KW-0720">Serine protease</keyword>
<dbReference type="InterPro" id="IPR001316">
    <property type="entry name" value="Pept_S1A_streptogrisin"/>
</dbReference>
<dbReference type="PROSITE" id="PS00134">
    <property type="entry name" value="TRYPSIN_HIS"/>
    <property type="match status" value="1"/>
</dbReference>
<evidence type="ECO:0000256" key="6">
    <source>
        <dbReference type="SAM" id="SignalP"/>
    </source>
</evidence>
<dbReference type="InterPro" id="IPR043504">
    <property type="entry name" value="Peptidase_S1_PA_chymotrypsin"/>
</dbReference>
<comment type="caution">
    <text evidence="7">The sequence shown here is derived from an EMBL/GenBank/DDBJ whole genome shotgun (WGS) entry which is preliminary data.</text>
</comment>
<dbReference type="EMBL" id="JAFBBK010000001">
    <property type="protein sequence ID" value="MBM7416511.1"/>
    <property type="molecule type" value="Genomic_DNA"/>
</dbReference>
<dbReference type="Proteomes" id="UP000703038">
    <property type="component" value="Unassembled WGS sequence"/>
</dbReference>
<evidence type="ECO:0000313" key="8">
    <source>
        <dbReference type="Proteomes" id="UP000703038"/>
    </source>
</evidence>
<proteinExistence type="inferred from homology"/>
<evidence type="ECO:0000313" key="7">
    <source>
        <dbReference type="EMBL" id="MBM7416511.1"/>
    </source>
</evidence>
<keyword evidence="2" id="KW-0645">Protease</keyword>